<feature type="transmembrane region" description="Helical" evidence="1">
    <location>
        <begin position="30"/>
        <end position="48"/>
    </location>
</feature>
<evidence type="ECO:0000313" key="2">
    <source>
        <dbReference type="EMBL" id="MCP3423286.1"/>
    </source>
</evidence>
<accession>A0ABT1KZT8</accession>
<gene>
    <name evidence="2" type="ORF">NCI01_15905</name>
</gene>
<proteinExistence type="predicted"/>
<feature type="transmembrane region" description="Helical" evidence="1">
    <location>
        <begin position="115"/>
        <end position="136"/>
    </location>
</feature>
<evidence type="ECO:0000313" key="3">
    <source>
        <dbReference type="Proteomes" id="UP001204524"/>
    </source>
</evidence>
<reference evidence="2 3" key="1">
    <citation type="submission" date="2022-06" db="EMBL/GenBank/DDBJ databases">
        <authorList>
            <person name="So Y."/>
        </authorList>
    </citation>
    <scope>NUCLEOTIDE SEQUENCE [LARGE SCALE GENOMIC DNA]</scope>
    <source>
        <strain evidence="2 3">STR3</strain>
    </source>
</reference>
<dbReference type="Proteomes" id="UP001204524">
    <property type="component" value="Unassembled WGS sequence"/>
</dbReference>
<dbReference type="EMBL" id="JANARS010000006">
    <property type="protein sequence ID" value="MCP3423286.1"/>
    <property type="molecule type" value="Genomic_DNA"/>
</dbReference>
<feature type="transmembrane region" description="Helical" evidence="1">
    <location>
        <begin position="54"/>
        <end position="70"/>
    </location>
</feature>
<keyword evidence="1" id="KW-1133">Transmembrane helix</keyword>
<sequence length="148" mass="16417">MESAEARRLFREIERGEAASWLHFARRRRWQPLVFGVWAGMFVLSTALDGAARSLAALALIAAPLAYVARDRQRREVYPQGRMPRELRRSTWALVVLSPAVALLAFVVHVTAGTWLAAAATAVATVVAAEVYGRLYSADAEQVRRRLA</sequence>
<feature type="transmembrane region" description="Helical" evidence="1">
    <location>
        <begin position="91"/>
        <end position="109"/>
    </location>
</feature>
<protein>
    <submittedName>
        <fullName evidence="2">Uncharacterized protein</fullName>
    </submittedName>
</protein>
<dbReference type="RefSeq" id="WP_254182478.1">
    <property type="nucleotide sequence ID" value="NZ_JANARS010000006.1"/>
</dbReference>
<keyword evidence="3" id="KW-1185">Reference proteome</keyword>
<keyword evidence="1" id="KW-0812">Transmembrane</keyword>
<evidence type="ECO:0000256" key="1">
    <source>
        <dbReference type="SAM" id="Phobius"/>
    </source>
</evidence>
<comment type="caution">
    <text evidence="2">The sequence shown here is derived from an EMBL/GenBank/DDBJ whole genome shotgun (WGS) entry which is preliminary data.</text>
</comment>
<name>A0ABT1KZT8_9ACTN</name>
<keyword evidence="1" id="KW-0472">Membrane</keyword>
<organism evidence="2 3">
    <name type="scientific">Nocardioides pinisoli</name>
    <dbReference type="NCBI Taxonomy" id="2950279"/>
    <lineage>
        <taxon>Bacteria</taxon>
        <taxon>Bacillati</taxon>
        <taxon>Actinomycetota</taxon>
        <taxon>Actinomycetes</taxon>
        <taxon>Propionibacteriales</taxon>
        <taxon>Nocardioidaceae</taxon>
        <taxon>Nocardioides</taxon>
    </lineage>
</organism>